<feature type="compositionally biased region" description="Polar residues" evidence="1">
    <location>
        <begin position="526"/>
        <end position="551"/>
    </location>
</feature>
<feature type="region of interest" description="Disordered" evidence="1">
    <location>
        <begin position="639"/>
        <end position="658"/>
    </location>
</feature>
<protein>
    <submittedName>
        <fullName evidence="3">Uncharacterized protein</fullName>
    </submittedName>
</protein>
<feature type="region of interest" description="Disordered" evidence="1">
    <location>
        <begin position="39"/>
        <end position="105"/>
    </location>
</feature>
<comment type="caution">
    <text evidence="3">The sequence shown here is derived from an EMBL/GenBank/DDBJ whole genome shotgun (WGS) entry which is preliminary data.</text>
</comment>
<feature type="compositionally biased region" description="Polar residues" evidence="1">
    <location>
        <begin position="39"/>
        <end position="78"/>
    </location>
</feature>
<accession>A0A8H2XYA7</accession>
<feature type="region of interest" description="Disordered" evidence="1">
    <location>
        <begin position="663"/>
        <end position="803"/>
    </location>
</feature>
<keyword evidence="2" id="KW-1133">Transmembrane helix</keyword>
<dbReference type="Proteomes" id="UP000663826">
    <property type="component" value="Unassembled WGS sequence"/>
</dbReference>
<evidence type="ECO:0000313" key="4">
    <source>
        <dbReference type="Proteomes" id="UP000663826"/>
    </source>
</evidence>
<feature type="compositionally biased region" description="Polar residues" evidence="1">
    <location>
        <begin position="720"/>
        <end position="737"/>
    </location>
</feature>
<keyword evidence="2" id="KW-0472">Membrane</keyword>
<evidence type="ECO:0000256" key="2">
    <source>
        <dbReference type="SAM" id="Phobius"/>
    </source>
</evidence>
<organism evidence="3 4">
    <name type="scientific">Rhizoctonia solani</name>
    <dbReference type="NCBI Taxonomy" id="456999"/>
    <lineage>
        <taxon>Eukaryota</taxon>
        <taxon>Fungi</taxon>
        <taxon>Dikarya</taxon>
        <taxon>Basidiomycota</taxon>
        <taxon>Agaricomycotina</taxon>
        <taxon>Agaricomycetes</taxon>
        <taxon>Cantharellales</taxon>
        <taxon>Ceratobasidiaceae</taxon>
        <taxon>Rhizoctonia</taxon>
    </lineage>
</organism>
<feature type="region of interest" description="Disordered" evidence="1">
    <location>
        <begin position="526"/>
        <end position="555"/>
    </location>
</feature>
<gene>
    <name evidence="3" type="ORF">RDB_LOCUS65567</name>
</gene>
<dbReference type="CDD" id="cd12087">
    <property type="entry name" value="TM_EGFR-like"/>
    <property type="match status" value="1"/>
</dbReference>
<feature type="region of interest" description="Disordered" evidence="1">
    <location>
        <begin position="602"/>
        <end position="622"/>
    </location>
</feature>
<evidence type="ECO:0000313" key="3">
    <source>
        <dbReference type="EMBL" id="CAE6436932.1"/>
    </source>
</evidence>
<proteinExistence type="predicted"/>
<name>A0A8H2XYA7_9AGAM</name>
<dbReference type="AlphaFoldDB" id="A0A8H2XYA7"/>
<evidence type="ECO:0000256" key="1">
    <source>
        <dbReference type="SAM" id="MobiDB-lite"/>
    </source>
</evidence>
<feature type="transmembrane region" description="Helical" evidence="2">
    <location>
        <begin position="558"/>
        <end position="580"/>
    </location>
</feature>
<reference evidence="3" key="1">
    <citation type="submission" date="2021-01" db="EMBL/GenBank/DDBJ databases">
        <authorList>
            <person name="Kaushik A."/>
        </authorList>
    </citation>
    <scope>NUCLEOTIDE SEQUENCE</scope>
    <source>
        <strain evidence="3">AG1-1B</strain>
    </source>
</reference>
<sequence length="803" mass="85228">NILNCYVTNILATVTATTPSFGLSSSTLTSLPAPLFASPTTSLPTTRQSLASTETNSTLSVTTSSYQVSPTTQSSNTKSTSPTATTEPEPEPEPEPALTPAPSTPERITHRLNIDLGECSGFASPRFSLNQGELGELVSFGDGVFQVELKSDLDYGSLALILSLKDDDVRCGSSDMNPCVGIMLSFGPPGDVFVSVIRGGESGLEMYPFSIWLEDGVTWDAHLANSPDEMYHCWGWDSLECPFAFQGNGVEEAAWAVSSDNPTGDIFISFCPSGDAPPWYNIPTNPNPNQVEPTWQGTYVVLPTQTAVPVSTFIKPVVQPTKLSTPVTTGSFECDIITTCVRPNTYVVWEETTTSWSTFLNPEFLSTYPPTTVITYDTTATSQTTFITAPTPATTPSTINTSIKPLPTKTPWTSSALTGTVGRPTVTSTRSGTPISVPTVIPTYSYITDSIGSIVSTVAYDITASAAPTTTSVPNTEYTLTSWSTWMTINGSSVPAIAGEVGVLSTISTTYLLESGTVVPLSELSTRTAVSRQTPPPSSTVAASANDNPTSKGRGGKIAGAVVGTLVGLVLGGILLWYICHRRQRRHMRNSFARGDASWLAPRHEAGSSGGSRVAVDLDEEPRMDQSYVEPWVEPRLAVRTPRKGGQGEMENAPGGYGVVSVMASSSRKPEPSSNEGGPPSSHGPSDQYQAPVAVAVRPGKSSTRNEPTRRPDVMISQRPVPSSYLNRSLANPSPSLLPTPFRDGSPSPLAPTTPPGRATLLPGQASSPPRAGPSRRRQTGDEIPGAHDAIPPLYNEAWKATR</sequence>
<keyword evidence="2" id="KW-0812">Transmembrane</keyword>
<feature type="compositionally biased region" description="Low complexity" evidence="1">
    <location>
        <begin position="672"/>
        <end position="686"/>
    </location>
</feature>
<dbReference type="EMBL" id="CAJMWQ010001134">
    <property type="protein sequence ID" value="CAE6436932.1"/>
    <property type="molecule type" value="Genomic_DNA"/>
</dbReference>
<feature type="non-terminal residue" evidence="3">
    <location>
        <position position="1"/>
    </location>
</feature>